<accession>A0A6G1HYD7</accession>
<protein>
    <submittedName>
        <fullName evidence="1">Uncharacterized protein</fullName>
    </submittedName>
</protein>
<gene>
    <name evidence="1" type="ORF">EJ06DRAFT_414944</name>
</gene>
<evidence type="ECO:0000313" key="2">
    <source>
        <dbReference type="Proteomes" id="UP000799640"/>
    </source>
</evidence>
<sequence length="178" mass="20217">MLLNLHVSLATRYYIFSRYLRTLSTTVYPLKSVQCTYLASPRRPHGHLNQPAMWFPRSFDSRSVTLVPGPSLVLARTVQTSTNEPLERGAKPRMVAHRSEHGIRIKCQHLALSGKYQRCPCGVERHETFPSRIIRRLGNNAKWDLALSAALSRSLRAAKGWQCVAMQFPLGKFAWSGR</sequence>
<dbReference type="AlphaFoldDB" id="A0A6G1HYD7"/>
<organism evidence="1 2">
    <name type="scientific">Trichodelitschia bisporula</name>
    <dbReference type="NCBI Taxonomy" id="703511"/>
    <lineage>
        <taxon>Eukaryota</taxon>
        <taxon>Fungi</taxon>
        <taxon>Dikarya</taxon>
        <taxon>Ascomycota</taxon>
        <taxon>Pezizomycotina</taxon>
        <taxon>Dothideomycetes</taxon>
        <taxon>Dothideomycetes incertae sedis</taxon>
        <taxon>Phaeotrichales</taxon>
        <taxon>Phaeotrichaceae</taxon>
        <taxon>Trichodelitschia</taxon>
    </lineage>
</organism>
<dbReference type="EMBL" id="ML996694">
    <property type="protein sequence ID" value="KAF2400954.1"/>
    <property type="molecule type" value="Genomic_DNA"/>
</dbReference>
<proteinExistence type="predicted"/>
<reference evidence="1" key="1">
    <citation type="journal article" date="2020" name="Stud. Mycol.">
        <title>101 Dothideomycetes genomes: a test case for predicting lifestyles and emergence of pathogens.</title>
        <authorList>
            <person name="Haridas S."/>
            <person name="Albert R."/>
            <person name="Binder M."/>
            <person name="Bloem J."/>
            <person name="Labutti K."/>
            <person name="Salamov A."/>
            <person name="Andreopoulos B."/>
            <person name="Baker S."/>
            <person name="Barry K."/>
            <person name="Bills G."/>
            <person name="Bluhm B."/>
            <person name="Cannon C."/>
            <person name="Castanera R."/>
            <person name="Culley D."/>
            <person name="Daum C."/>
            <person name="Ezra D."/>
            <person name="Gonzalez J."/>
            <person name="Henrissat B."/>
            <person name="Kuo A."/>
            <person name="Liang C."/>
            <person name="Lipzen A."/>
            <person name="Lutzoni F."/>
            <person name="Magnuson J."/>
            <person name="Mondo S."/>
            <person name="Nolan M."/>
            <person name="Ohm R."/>
            <person name="Pangilinan J."/>
            <person name="Park H.-J."/>
            <person name="Ramirez L."/>
            <person name="Alfaro M."/>
            <person name="Sun H."/>
            <person name="Tritt A."/>
            <person name="Yoshinaga Y."/>
            <person name="Zwiers L.-H."/>
            <person name="Turgeon B."/>
            <person name="Goodwin S."/>
            <person name="Spatafora J."/>
            <person name="Crous P."/>
            <person name="Grigoriev I."/>
        </authorList>
    </citation>
    <scope>NUCLEOTIDE SEQUENCE</scope>
    <source>
        <strain evidence="1">CBS 262.69</strain>
    </source>
</reference>
<evidence type="ECO:0000313" key="1">
    <source>
        <dbReference type="EMBL" id="KAF2400954.1"/>
    </source>
</evidence>
<name>A0A6G1HYD7_9PEZI</name>
<keyword evidence="2" id="KW-1185">Reference proteome</keyword>
<dbReference type="Proteomes" id="UP000799640">
    <property type="component" value="Unassembled WGS sequence"/>
</dbReference>